<dbReference type="InterPro" id="IPR024567">
    <property type="entry name" value="RNase_HII/HIII_dom"/>
</dbReference>
<dbReference type="InterPro" id="IPR023160">
    <property type="entry name" value="RNase_HII_hlx-loop-hlx_cap_dom"/>
</dbReference>
<dbReference type="EMBL" id="CAJFCW020000002">
    <property type="protein sequence ID" value="CAG9092694.1"/>
    <property type="molecule type" value="Genomic_DNA"/>
</dbReference>
<dbReference type="Proteomes" id="UP000783686">
    <property type="component" value="Unassembled WGS sequence"/>
</dbReference>
<accession>A0A811K6X6</accession>
<feature type="binding site" evidence="9">
    <location>
        <position position="140"/>
    </location>
    <ligand>
        <name>a divalent metal cation</name>
        <dbReference type="ChEBI" id="CHEBI:60240"/>
    </ligand>
</feature>
<dbReference type="FunFam" id="3.30.420.10:FF:000016">
    <property type="entry name" value="Ribonuclease"/>
    <property type="match status" value="1"/>
</dbReference>
<proteinExistence type="inferred from homology"/>
<sequence length="293" mass="32826">MSHSLTLNYEKSLNFESFGDGEPCVLGIDEAGRGPVLGPMVYACAISPLAMNKQFLEIGFMDSKTLTDKKRAVLFDKMKSDANNKVVSYCFVEISARHLSSRMLSRFSKRSLNEISHDSAVALIRQALDSGINVTEVYVDTVGPKDTYEAKLKKFFPKLKITVSEKADSLFPIVSAASIVAKVTRDTRLQEFVFVENHLNEKKGIYGSGYPGDAVTQKYLIDNIHPIFGFNSMVRYSWKPAIKGLNKAAVKCTWVDNTNQQKISSFFQVKAGNRVIPRCKYFNDRKLESAVNF</sequence>
<dbReference type="OrthoDB" id="7462577at2759"/>
<dbReference type="InterPro" id="IPR036397">
    <property type="entry name" value="RNaseH_sf"/>
</dbReference>
<comment type="catalytic activity">
    <reaction evidence="1 9 10">
        <text>Endonucleolytic cleavage to 5'-phosphomonoester.</text>
        <dbReference type="EC" id="3.1.26.4"/>
    </reaction>
</comment>
<keyword evidence="4 9" id="KW-0540">Nuclease</keyword>
<keyword evidence="5 9" id="KW-0479">Metal-binding</keyword>
<dbReference type="GO" id="GO:0046872">
    <property type="term" value="F:metal ion binding"/>
    <property type="evidence" value="ECO:0007669"/>
    <property type="project" value="UniProtKB-KW"/>
</dbReference>
<dbReference type="GO" id="GO:0003723">
    <property type="term" value="F:RNA binding"/>
    <property type="evidence" value="ECO:0007669"/>
    <property type="project" value="UniProtKB-UniRule"/>
</dbReference>
<evidence type="ECO:0000256" key="2">
    <source>
        <dbReference type="ARBA" id="ARBA00001946"/>
    </source>
</evidence>
<reference evidence="12" key="1">
    <citation type="submission" date="2020-09" db="EMBL/GenBank/DDBJ databases">
        <authorList>
            <person name="Kikuchi T."/>
        </authorList>
    </citation>
    <scope>NUCLEOTIDE SEQUENCE</scope>
    <source>
        <strain evidence="12">SH1</strain>
    </source>
</reference>
<dbReference type="EC" id="3.1.26.4" evidence="10"/>
<dbReference type="FunFam" id="1.10.10.460:FF:000001">
    <property type="entry name" value="Ribonuclease"/>
    <property type="match status" value="1"/>
</dbReference>
<evidence type="ECO:0000256" key="4">
    <source>
        <dbReference type="ARBA" id="ARBA00022722"/>
    </source>
</evidence>
<dbReference type="CDD" id="cd07181">
    <property type="entry name" value="RNase_HII_eukaryota_like"/>
    <property type="match status" value="1"/>
</dbReference>
<comment type="cofactor">
    <cofactor evidence="9">
        <name>Mn(2+)</name>
        <dbReference type="ChEBI" id="CHEBI:29035"/>
    </cofactor>
    <cofactor evidence="9">
        <name>Mg(2+)</name>
        <dbReference type="ChEBI" id="CHEBI:18420"/>
    </cofactor>
    <text evidence="9">Manganese or magnesium. Binds 1 divalent metal ion per monomer in the absence of substrate. May bind a second metal ion after substrate binding.</text>
</comment>
<dbReference type="InterPro" id="IPR004649">
    <property type="entry name" value="RNase_H2_suA"/>
</dbReference>
<keyword evidence="13" id="KW-1185">Reference proteome</keyword>
<dbReference type="PROSITE" id="PS51975">
    <property type="entry name" value="RNASE_H_2"/>
    <property type="match status" value="1"/>
</dbReference>
<dbReference type="EMBL" id="CAJFDH010000002">
    <property type="protein sequence ID" value="CAD5211110.1"/>
    <property type="molecule type" value="Genomic_DNA"/>
</dbReference>
<organism evidence="12 13">
    <name type="scientific">Bursaphelenchus okinawaensis</name>
    <dbReference type="NCBI Taxonomy" id="465554"/>
    <lineage>
        <taxon>Eukaryota</taxon>
        <taxon>Metazoa</taxon>
        <taxon>Ecdysozoa</taxon>
        <taxon>Nematoda</taxon>
        <taxon>Chromadorea</taxon>
        <taxon>Rhabditida</taxon>
        <taxon>Tylenchina</taxon>
        <taxon>Tylenchomorpha</taxon>
        <taxon>Aphelenchoidea</taxon>
        <taxon>Aphelenchoididae</taxon>
        <taxon>Bursaphelenchus</taxon>
    </lineage>
</organism>
<dbReference type="GO" id="GO:0043137">
    <property type="term" value="P:DNA replication, removal of RNA primer"/>
    <property type="evidence" value="ECO:0007669"/>
    <property type="project" value="TreeGrafter"/>
</dbReference>
<evidence type="ECO:0000256" key="10">
    <source>
        <dbReference type="RuleBase" id="RU003515"/>
    </source>
</evidence>
<comment type="cofactor">
    <cofactor evidence="2">
        <name>Mg(2+)</name>
        <dbReference type="ChEBI" id="CHEBI:18420"/>
    </cofactor>
</comment>
<feature type="binding site" evidence="9">
    <location>
        <position position="30"/>
    </location>
    <ligand>
        <name>a divalent metal cation</name>
        <dbReference type="ChEBI" id="CHEBI:60240"/>
    </ligand>
</feature>
<comment type="function">
    <text evidence="10">Endonuclease that specifically degrades the RNA of RNA-DNA hybrids.</text>
</comment>
<dbReference type="GO" id="GO:0032299">
    <property type="term" value="C:ribonuclease H2 complex"/>
    <property type="evidence" value="ECO:0007669"/>
    <property type="project" value="UniProtKB-ARBA"/>
</dbReference>
<dbReference type="Pfam" id="PF01351">
    <property type="entry name" value="RNase_HII"/>
    <property type="match status" value="1"/>
</dbReference>
<comment type="caution">
    <text evidence="12">The sequence shown here is derived from an EMBL/GenBank/DDBJ whole genome shotgun (WGS) entry which is preliminary data.</text>
</comment>
<keyword evidence="6 9" id="KW-0255">Endonuclease</keyword>
<dbReference type="Gene3D" id="3.30.420.10">
    <property type="entry name" value="Ribonuclease H-like superfamily/Ribonuclease H"/>
    <property type="match status" value="1"/>
</dbReference>
<evidence type="ECO:0000256" key="6">
    <source>
        <dbReference type="ARBA" id="ARBA00022759"/>
    </source>
</evidence>
<gene>
    <name evidence="12" type="ORF">BOKJ2_LOCUS3530</name>
</gene>
<dbReference type="SUPFAM" id="SSF53098">
    <property type="entry name" value="Ribonuclease H-like"/>
    <property type="match status" value="1"/>
</dbReference>
<evidence type="ECO:0000256" key="3">
    <source>
        <dbReference type="ARBA" id="ARBA00007058"/>
    </source>
</evidence>
<comment type="similarity">
    <text evidence="3">Belongs to the RNase HII family. Eukaryotic subfamily.</text>
</comment>
<feature type="domain" description="RNase H type-2" evidence="11">
    <location>
        <begin position="23"/>
        <end position="250"/>
    </location>
</feature>
<dbReference type="AlphaFoldDB" id="A0A811K6X6"/>
<evidence type="ECO:0000256" key="9">
    <source>
        <dbReference type="PROSITE-ProRule" id="PRU01319"/>
    </source>
</evidence>
<dbReference type="InterPro" id="IPR012337">
    <property type="entry name" value="RNaseH-like_sf"/>
</dbReference>
<feature type="binding site" evidence="9">
    <location>
        <position position="29"/>
    </location>
    <ligand>
        <name>a divalent metal cation</name>
        <dbReference type="ChEBI" id="CHEBI:60240"/>
    </ligand>
</feature>
<dbReference type="Proteomes" id="UP000614601">
    <property type="component" value="Unassembled WGS sequence"/>
</dbReference>
<evidence type="ECO:0000256" key="1">
    <source>
        <dbReference type="ARBA" id="ARBA00000077"/>
    </source>
</evidence>
<dbReference type="GO" id="GO:0004523">
    <property type="term" value="F:RNA-DNA hybrid ribonuclease activity"/>
    <property type="evidence" value="ECO:0007669"/>
    <property type="project" value="UniProtKB-UniRule"/>
</dbReference>
<evidence type="ECO:0000313" key="13">
    <source>
        <dbReference type="Proteomes" id="UP000614601"/>
    </source>
</evidence>
<dbReference type="PANTHER" id="PTHR10954:SF7">
    <property type="entry name" value="RIBONUCLEASE H2 SUBUNIT A"/>
    <property type="match status" value="1"/>
</dbReference>
<protein>
    <recommendedName>
        <fullName evidence="10">Ribonuclease</fullName>
        <ecNumber evidence="10">3.1.26.4</ecNumber>
    </recommendedName>
</protein>
<keyword evidence="7 9" id="KW-0378">Hydrolase</keyword>
<dbReference type="NCBIfam" id="TIGR00729">
    <property type="entry name" value="ribonuclease HII"/>
    <property type="match status" value="1"/>
</dbReference>
<evidence type="ECO:0000256" key="8">
    <source>
        <dbReference type="ARBA" id="ARBA00024981"/>
    </source>
</evidence>
<evidence type="ECO:0000256" key="7">
    <source>
        <dbReference type="ARBA" id="ARBA00022801"/>
    </source>
</evidence>
<dbReference type="InterPro" id="IPR001352">
    <property type="entry name" value="RNase_HII/HIII"/>
</dbReference>
<dbReference type="PANTHER" id="PTHR10954">
    <property type="entry name" value="RIBONUCLEASE H2 SUBUNIT A"/>
    <property type="match status" value="1"/>
</dbReference>
<dbReference type="Gene3D" id="1.10.10.460">
    <property type="entry name" value="Ribonuclease hii. Domain 2"/>
    <property type="match status" value="1"/>
</dbReference>
<evidence type="ECO:0000259" key="11">
    <source>
        <dbReference type="PROSITE" id="PS51975"/>
    </source>
</evidence>
<dbReference type="GO" id="GO:0006298">
    <property type="term" value="P:mismatch repair"/>
    <property type="evidence" value="ECO:0007669"/>
    <property type="project" value="TreeGrafter"/>
</dbReference>
<comment type="function">
    <text evidence="8">Catalytic subunit of RNase HII, an endonuclease that specifically degrades the RNA of RNA:DNA hybrids. Participates in DNA replication, possibly by mediating the removal of lagging-strand Okazaki fragment RNA primers during DNA replication. Mediates the excision of single ribonucleotides from DNA:RNA duplexes.</text>
</comment>
<name>A0A811K6X6_9BILA</name>
<evidence type="ECO:0000256" key="5">
    <source>
        <dbReference type="ARBA" id="ARBA00022723"/>
    </source>
</evidence>
<evidence type="ECO:0000313" key="12">
    <source>
        <dbReference type="EMBL" id="CAD5211110.1"/>
    </source>
</evidence>